<feature type="domain" description="Telomeric single stranded DNA binding POT1/Cdc13" evidence="10">
    <location>
        <begin position="358"/>
        <end position="485"/>
    </location>
</feature>
<evidence type="ECO:0000259" key="10">
    <source>
        <dbReference type="Pfam" id="PF02765"/>
    </source>
</evidence>
<feature type="domain" description="Protection of telomeres protein 1 ssDNA-binding" evidence="11">
    <location>
        <begin position="517"/>
        <end position="648"/>
    </location>
</feature>
<evidence type="ECO:0000313" key="13">
    <source>
        <dbReference type="Proteomes" id="UP000076738"/>
    </source>
</evidence>
<dbReference type="GO" id="GO:0010521">
    <property type="term" value="F:telomerase inhibitor activity"/>
    <property type="evidence" value="ECO:0007669"/>
    <property type="project" value="TreeGrafter"/>
</dbReference>
<dbReference type="InterPro" id="IPR028389">
    <property type="entry name" value="POT1"/>
</dbReference>
<proteinExistence type="inferred from homology"/>
<dbReference type="SUPFAM" id="SSF50249">
    <property type="entry name" value="Nucleic acid-binding proteins"/>
    <property type="match status" value="3"/>
</dbReference>
<feature type="region of interest" description="Disordered" evidence="9">
    <location>
        <begin position="835"/>
        <end position="899"/>
    </location>
</feature>
<dbReference type="OrthoDB" id="2186770at2759"/>
<feature type="compositionally biased region" description="Basic residues" evidence="9">
    <location>
        <begin position="261"/>
        <end position="272"/>
    </location>
</feature>
<dbReference type="InterPro" id="IPR032042">
    <property type="entry name" value="POT1PC"/>
</dbReference>
<dbReference type="GO" id="GO:0032210">
    <property type="term" value="P:regulation of telomere maintenance via telomerase"/>
    <property type="evidence" value="ECO:0007669"/>
    <property type="project" value="TreeGrafter"/>
</dbReference>
<feature type="domain" description="Protection of telomeres protein 1 ssDNA-binding" evidence="11">
    <location>
        <begin position="690"/>
        <end position="828"/>
    </location>
</feature>
<evidence type="ECO:0000256" key="4">
    <source>
        <dbReference type="ARBA" id="ARBA00015253"/>
    </source>
</evidence>
<keyword evidence="6" id="KW-0779">Telomere</keyword>
<dbReference type="Gene3D" id="2.40.50.140">
    <property type="entry name" value="Nucleic acid-binding proteins"/>
    <property type="match status" value="4"/>
</dbReference>
<reference evidence="12 13" key="1">
    <citation type="journal article" date="2016" name="Mol. Biol. Evol.">
        <title>Comparative Genomics of Early-Diverging Mushroom-Forming Fungi Provides Insights into the Origins of Lignocellulose Decay Capabilities.</title>
        <authorList>
            <person name="Nagy L.G."/>
            <person name="Riley R."/>
            <person name="Tritt A."/>
            <person name="Adam C."/>
            <person name="Daum C."/>
            <person name="Floudas D."/>
            <person name="Sun H."/>
            <person name="Yadav J.S."/>
            <person name="Pangilinan J."/>
            <person name="Larsson K.H."/>
            <person name="Matsuura K."/>
            <person name="Barry K."/>
            <person name="Labutti K."/>
            <person name="Kuo R."/>
            <person name="Ohm R.A."/>
            <person name="Bhattacharya S.S."/>
            <person name="Shirouzu T."/>
            <person name="Yoshinaga Y."/>
            <person name="Martin F.M."/>
            <person name="Grigoriev I.V."/>
            <person name="Hibbett D.S."/>
        </authorList>
    </citation>
    <scope>NUCLEOTIDE SEQUENCE [LARGE SCALE GENOMIC DNA]</scope>
    <source>
        <strain evidence="12 13">TUFC12733</strain>
    </source>
</reference>
<evidence type="ECO:0000256" key="9">
    <source>
        <dbReference type="SAM" id="MobiDB-lite"/>
    </source>
</evidence>
<dbReference type="AlphaFoldDB" id="A0A167ME14"/>
<feature type="compositionally biased region" description="Polar residues" evidence="9">
    <location>
        <begin position="340"/>
        <end position="354"/>
    </location>
</feature>
<accession>A0A167ME14</accession>
<evidence type="ECO:0000256" key="3">
    <source>
        <dbReference type="ARBA" id="ARBA00008442"/>
    </source>
</evidence>
<dbReference type="Pfam" id="PF16686">
    <property type="entry name" value="POT1PC"/>
    <property type="match status" value="2"/>
</dbReference>
<dbReference type="InterPro" id="IPR011564">
    <property type="entry name" value="Telomer_end-bd_POT1/Cdc13"/>
</dbReference>
<evidence type="ECO:0000256" key="1">
    <source>
        <dbReference type="ARBA" id="ARBA00004123"/>
    </source>
</evidence>
<feature type="region of interest" description="Disordered" evidence="9">
    <location>
        <begin position="314"/>
        <end position="362"/>
    </location>
</feature>
<keyword evidence="5" id="KW-0158">Chromosome</keyword>
<keyword evidence="8" id="KW-0539">Nucleus</keyword>
<feature type="compositionally biased region" description="Polar residues" evidence="9">
    <location>
        <begin position="660"/>
        <end position="670"/>
    </location>
</feature>
<protein>
    <recommendedName>
        <fullName evidence="4">Protection of telomeres protein 1</fullName>
    </recommendedName>
</protein>
<feature type="compositionally biased region" description="Low complexity" evidence="9">
    <location>
        <begin position="224"/>
        <end position="244"/>
    </location>
</feature>
<dbReference type="PANTHER" id="PTHR14513:SF0">
    <property type="entry name" value="PROTECTION OF TELOMERES PROTEIN 1"/>
    <property type="match status" value="1"/>
</dbReference>
<dbReference type="Proteomes" id="UP000076738">
    <property type="component" value="Unassembled WGS sequence"/>
</dbReference>
<evidence type="ECO:0000256" key="8">
    <source>
        <dbReference type="ARBA" id="ARBA00023242"/>
    </source>
</evidence>
<dbReference type="InterPro" id="IPR012340">
    <property type="entry name" value="NA-bd_OB-fold"/>
</dbReference>
<feature type="region of interest" description="Disordered" evidence="9">
    <location>
        <begin position="660"/>
        <end position="687"/>
    </location>
</feature>
<dbReference type="GO" id="GO:0098505">
    <property type="term" value="F:G-rich strand telomeric DNA binding"/>
    <property type="evidence" value="ECO:0007669"/>
    <property type="project" value="TreeGrafter"/>
</dbReference>
<evidence type="ECO:0000313" key="12">
    <source>
        <dbReference type="EMBL" id="KZO96615.1"/>
    </source>
</evidence>
<dbReference type="STRING" id="1330018.A0A167ME14"/>
<comment type="similarity">
    <text evidence="3">Belongs to the telombin family.</text>
</comment>
<organism evidence="12 13">
    <name type="scientific">Calocera viscosa (strain TUFC12733)</name>
    <dbReference type="NCBI Taxonomy" id="1330018"/>
    <lineage>
        <taxon>Eukaryota</taxon>
        <taxon>Fungi</taxon>
        <taxon>Dikarya</taxon>
        <taxon>Basidiomycota</taxon>
        <taxon>Agaricomycotina</taxon>
        <taxon>Dacrymycetes</taxon>
        <taxon>Dacrymycetales</taxon>
        <taxon>Dacrymycetaceae</taxon>
        <taxon>Calocera</taxon>
    </lineage>
</organism>
<evidence type="ECO:0000256" key="6">
    <source>
        <dbReference type="ARBA" id="ARBA00022895"/>
    </source>
</evidence>
<dbReference type="EMBL" id="KV417283">
    <property type="protein sequence ID" value="KZO96615.1"/>
    <property type="molecule type" value="Genomic_DNA"/>
</dbReference>
<evidence type="ECO:0000256" key="2">
    <source>
        <dbReference type="ARBA" id="ARBA00004574"/>
    </source>
</evidence>
<feature type="region of interest" description="Disordered" evidence="9">
    <location>
        <begin position="1"/>
        <end position="39"/>
    </location>
</feature>
<dbReference type="Pfam" id="PF02765">
    <property type="entry name" value="POT1"/>
    <property type="match status" value="1"/>
</dbReference>
<keyword evidence="7" id="KW-0238">DNA-binding</keyword>
<sequence>MSIGDRKRKSTETEDERPAKSARRDGASSDPFDPSCEIDPAIIPKGFSPNSHITGTISSTWPANDKTKKFLLRVSKDKKLEVHMMLCSGDAKQLDAFVAGYSIALSLANADLMRADGPANDGEKLPFRLNYPKGALIKSREKVIDTRKTTKSENDWYDTPATSNSLSLDEAMAVGDSVDDMAMSPITEIVTDRPAFTQGLVSHDDTFRAASPRKSSPPPPTFIEASNSASASQPAAPSTAATESTGKAPETSTADPSVPSKTKRKRIRKRDTRHANNPALQVTKAENEDMPKPNGQARLQSKMQKIEMKAELVVSKSIRSGTGEKKAPPSKKTAPAAQRESGSNAGFTNSSGSVHPSLADLTENRRTQVAGIVVRAGQPKPVHKTGDWMVTYSLTDPSVYPNREFSINFFREKEEALPTAKLEEAMLVKQLKTVRLNEEVAGVGYKDNFLWAAYEPAHGREYTSPFMGLKMDRAELRYCHELVDWWRDKRGAADPGGHAGEASFSQVSRWRRPLVDLKDMKDSVFCDCLVQVVKIWQDSRTTDLYVTDYTENPGFGDPNQHNIVMPGKQALPLPNSFVCKITLWDEVNSRAGVVQPLQFYKLKNVRVRWGRGGNLEGSMGMGKDGKDALMRLAESDESLKALRKRKIAFLTGDMEALSRTTSATDLPQLSESREESSGPQFPPSEHSCVSGMKQGRFYTLVAEVVKVWSGVQMDDFYVTDYTEHPHLMDFSAVEQWVPPPGRRTLHVSVWDDCYRTQATGLTTGSFVRFEYMLFKRIHPKKPVGDGKAEPPLLGGKIGKVVQRPCNITILPVTDPDVKVLLRRKAEVMKIDVDIPDTQPLPVAPDPDSSVHRSPSGQDDQSFGLPSPRRTQGHLELCSVSPPSAQPPRRPAAPTDGPLRNIFHNLARSTLASVKAATRPDVWRVRARVVAFQPGRLRDWVWQECAKCHMEVPNNQRTCSECMDEDDGEELLPIPRWRFAFVLQDEHGETLPSVFCCDDAAYTFLGELPAQNLVSSPETLALLRARIKPLLGNLDRVQLRLLRQEEDWQRLQAGKGKRVSREGEGEGEEELEGACGEWADWTVRCWMDQEQGGKRWGVSGCRVVL</sequence>
<evidence type="ECO:0000256" key="5">
    <source>
        <dbReference type="ARBA" id="ARBA00022454"/>
    </source>
</evidence>
<dbReference type="GO" id="GO:0000783">
    <property type="term" value="C:nuclear telomere cap complex"/>
    <property type="evidence" value="ECO:0007669"/>
    <property type="project" value="TreeGrafter"/>
</dbReference>
<keyword evidence="13" id="KW-1185">Reference proteome</keyword>
<evidence type="ECO:0000259" key="11">
    <source>
        <dbReference type="Pfam" id="PF16686"/>
    </source>
</evidence>
<dbReference type="PANTHER" id="PTHR14513">
    <property type="entry name" value="PROTECTION OF TELOMERES 1"/>
    <property type="match status" value="1"/>
</dbReference>
<evidence type="ECO:0000256" key="7">
    <source>
        <dbReference type="ARBA" id="ARBA00023125"/>
    </source>
</evidence>
<gene>
    <name evidence="12" type="ORF">CALVIDRAFT_598183</name>
</gene>
<comment type="subcellular location">
    <subcellularLocation>
        <location evidence="2">Chromosome</location>
        <location evidence="2">Telomere</location>
    </subcellularLocation>
    <subcellularLocation>
        <location evidence="1">Nucleus</location>
    </subcellularLocation>
</comment>
<name>A0A167ME14_CALVF</name>
<dbReference type="GO" id="GO:0016233">
    <property type="term" value="P:telomere capping"/>
    <property type="evidence" value="ECO:0007669"/>
    <property type="project" value="TreeGrafter"/>
</dbReference>
<feature type="compositionally biased region" description="Basic and acidic residues" evidence="9">
    <location>
        <begin position="10"/>
        <end position="27"/>
    </location>
</feature>
<feature type="region of interest" description="Disordered" evidence="9">
    <location>
        <begin position="206"/>
        <end position="298"/>
    </location>
</feature>
<feature type="compositionally biased region" description="Polar residues" evidence="9">
    <location>
        <begin position="851"/>
        <end position="860"/>
    </location>
</feature>